<feature type="compositionally biased region" description="Polar residues" evidence="1">
    <location>
        <begin position="320"/>
        <end position="353"/>
    </location>
</feature>
<dbReference type="RefSeq" id="XP_018066685.1">
    <property type="nucleotide sequence ID" value="XM_018221389.1"/>
</dbReference>
<organism evidence="2 3">
    <name type="scientific">Mollisia scopiformis</name>
    <name type="common">Conifer needle endophyte fungus</name>
    <name type="synonym">Phialocephala scopiformis</name>
    <dbReference type="NCBI Taxonomy" id="149040"/>
    <lineage>
        <taxon>Eukaryota</taxon>
        <taxon>Fungi</taxon>
        <taxon>Dikarya</taxon>
        <taxon>Ascomycota</taxon>
        <taxon>Pezizomycotina</taxon>
        <taxon>Leotiomycetes</taxon>
        <taxon>Helotiales</taxon>
        <taxon>Mollisiaceae</taxon>
        <taxon>Mollisia</taxon>
    </lineage>
</organism>
<evidence type="ECO:0000256" key="1">
    <source>
        <dbReference type="SAM" id="MobiDB-lite"/>
    </source>
</evidence>
<feature type="compositionally biased region" description="Basic and acidic residues" evidence="1">
    <location>
        <begin position="181"/>
        <end position="196"/>
    </location>
</feature>
<reference evidence="2 3" key="1">
    <citation type="submission" date="2015-10" db="EMBL/GenBank/DDBJ databases">
        <title>Full genome of DAOMC 229536 Phialocephala scopiformis, a fungal endophyte of spruce producing the potent anti-insectan compound rugulosin.</title>
        <authorList>
            <consortium name="DOE Joint Genome Institute"/>
            <person name="Walker A.K."/>
            <person name="Frasz S.L."/>
            <person name="Seifert K.A."/>
            <person name="Miller J.D."/>
            <person name="Mondo S.J."/>
            <person name="Labutti K."/>
            <person name="Lipzen A."/>
            <person name="Dockter R."/>
            <person name="Kennedy M."/>
            <person name="Grigoriev I.V."/>
            <person name="Spatafora J.W."/>
        </authorList>
    </citation>
    <scope>NUCLEOTIDE SEQUENCE [LARGE SCALE GENOMIC DNA]</scope>
    <source>
        <strain evidence="2 3">CBS 120377</strain>
    </source>
</reference>
<dbReference type="KEGG" id="psco:LY89DRAFT_756713"/>
<proteinExistence type="predicted"/>
<gene>
    <name evidence="2" type="ORF">LY89DRAFT_756713</name>
</gene>
<feature type="region of interest" description="Disordered" evidence="1">
    <location>
        <begin position="290"/>
        <end position="360"/>
    </location>
</feature>
<feature type="region of interest" description="Disordered" evidence="1">
    <location>
        <begin position="181"/>
        <end position="245"/>
    </location>
</feature>
<dbReference type="InParanoid" id="A0A194WWK6"/>
<dbReference type="AlphaFoldDB" id="A0A194WWK6"/>
<feature type="region of interest" description="Disordered" evidence="1">
    <location>
        <begin position="62"/>
        <end position="159"/>
    </location>
</feature>
<dbReference type="Proteomes" id="UP000070700">
    <property type="component" value="Unassembled WGS sequence"/>
</dbReference>
<sequence length="413" mass="45965">MWLIKLSLPFIIGQGNVLNTIDQAGSISNGQHDGLFLPWGSRRNTMSARIMELENQLPRTQIPENANHGHQEISPAPTTEQGQSRARVDTSIQQNPNPTASAEATQSRQPCKISRWMSNVKRKSTDSSRNETTVPCARGRRHSTRNTERLGSTAPAAPNSSRINFAEERQIYHGDDGVVQHQHEESANPFKPKVEEEQAYTEEQDFTHIPAETERNPTPRSQPTVATQGGPSTRAGPSRSTNIEDSFLGNLAGKEGRTSRGDLMHLCNDLGHDEFRRLRDRFYRGEQVEQVEEVQEAEGSDEQPPFLVEDINPERRLSIISRTSNASGIPPSARQSSSGSTGTRIEPSDTPTDPSVDEEVPRLTLGEIRDFTTQILRGISIIIAESRVSAQMTDFQLQQILALLNRLAYEVEE</sequence>
<evidence type="ECO:0000313" key="3">
    <source>
        <dbReference type="Proteomes" id="UP000070700"/>
    </source>
</evidence>
<dbReference type="EMBL" id="KQ947424">
    <property type="protein sequence ID" value="KUJ12330.1"/>
    <property type="molecule type" value="Genomic_DNA"/>
</dbReference>
<feature type="compositionally biased region" description="Polar residues" evidence="1">
    <location>
        <begin position="218"/>
        <end position="231"/>
    </location>
</feature>
<feature type="compositionally biased region" description="Polar residues" evidence="1">
    <location>
        <begin position="76"/>
        <end position="109"/>
    </location>
</feature>
<evidence type="ECO:0000313" key="2">
    <source>
        <dbReference type="EMBL" id="KUJ12330.1"/>
    </source>
</evidence>
<feature type="compositionally biased region" description="Acidic residues" evidence="1">
    <location>
        <begin position="290"/>
        <end position="301"/>
    </location>
</feature>
<keyword evidence="3" id="KW-1185">Reference proteome</keyword>
<name>A0A194WWK6_MOLSC</name>
<accession>A0A194WWK6</accession>
<dbReference type="GeneID" id="28831115"/>
<protein>
    <submittedName>
        <fullName evidence="2">Uncharacterized protein</fullName>
    </submittedName>
</protein>